<dbReference type="EMBL" id="LR593887">
    <property type="protein sequence ID" value="VTS04496.1"/>
    <property type="molecule type" value="Genomic_DNA"/>
</dbReference>
<dbReference type="RefSeq" id="WP_162658709.1">
    <property type="nucleotide sequence ID" value="NZ_LR593887.1"/>
</dbReference>
<dbReference type="PANTHER" id="PTHR43343">
    <property type="entry name" value="PEPTIDASE S12"/>
    <property type="match status" value="1"/>
</dbReference>
<feature type="domain" description="PDZ" evidence="4">
    <location>
        <begin position="290"/>
        <end position="383"/>
    </location>
</feature>
<dbReference type="InterPro" id="IPR001478">
    <property type="entry name" value="PDZ"/>
</dbReference>
<keyword evidence="6" id="KW-1185">Reference proteome</keyword>
<dbReference type="InParanoid" id="A0A6C2YQ90"/>
<dbReference type="GO" id="GO:0004252">
    <property type="term" value="F:serine-type endopeptidase activity"/>
    <property type="evidence" value="ECO:0007669"/>
    <property type="project" value="InterPro"/>
</dbReference>
<dbReference type="InterPro" id="IPR009003">
    <property type="entry name" value="Peptidase_S1_PA"/>
</dbReference>
<dbReference type="Pfam" id="PF13365">
    <property type="entry name" value="Trypsin_2"/>
    <property type="match status" value="1"/>
</dbReference>
<evidence type="ECO:0000256" key="3">
    <source>
        <dbReference type="SAM" id="MobiDB-lite"/>
    </source>
</evidence>
<dbReference type="Gene3D" id="2.40.10.120">
    <property type="match status" value="1"/>
</dbReference>
<accession>A0A6C2YQ90</accession>
<sequence length="387" mass="41077">MRTILAWVVVGVFLLAVNGMGQVAPPMPPVAQPPLPPAANPPEAGDQPSKPADSLLGPMNSQPLELSPEEATNVRVYEIANRSVVNITTRGTEDSLLFAPTRQGSGSGCILNRDGYILTNHHVIDGADEITVTLADGSSHSARWVGSDPNNDLAVVRINAPAEVLRPMSWGDSDRLVVGQRVYALGNPFGLERTMTAGMVSSLGRTLRTDNGRLIRGVIQTDAAINPGNSGGPLLNRRGELVGITTAIISRAGQSSGVGLAVPGNTVRRVAEELIRHGRVVRADCGIEAAVRTDRGLLIARLTPRGPAEQAGIRGPELRAIQRGALVYWAIDRAKADVVVAVDGKPVRTMDELFAAVETHQPGEEAMFTVLRNGKSIKIPVELVESR</sequence>
<keyword evidence="2" id="KW-0378">Hydrolase</keyword>
<dbReference type="Proteomes" id="UP000464378">
    <property type="component" value="Chromosome"/>
</dbReference>
<proteinExistence type="predicted"/>
<protein>
    <recommendedName>
        <fullName evidence="4">PDZ domain-containing protein</fullName>
    </recommendedName>
</protein>
<dbReference type="SUPFAM" id="SSF50156">
    <property type="entry name" value="PDZ domain-like"/>
    <property type="match status" value="1"/>
</dbReference>
<dbReference type="GO" id="GO:0006508">
    <property type="term" value="P:proteolysis"/>
    <property type="evidence" value="ECO:0007669"/>
    <property type="project" value="UniProtKB-KW"/>
</dbReference>
<dbReference type="EMBL" id="LR586016">
    <property type="protein sequence ID" value="VIP03564.1"/>
    <property type="molecule type" value="Genomic_DNA"/>
</dbReference>
<dbReference type="PRINTS" id="PR00834">
    <property type="entry name" value="PROTEASES2C"/>
</dbReference>
<dbReference type="KEGG" id="tim:GMBLW1_03960"/>
<dbReference type="PANTHER" id="PTHR43343:SF3">
    <property type="entry name" value="PROTEASE DO-LIKE 8, CHLOROPLASTIC"/>
    <property type="match status" value="1"/>
</dbReference>
<feature type="region of interest" description="Disordered" evidence="3">
    <location>
        <begin position="28"/>
        <end position="68"/>
    </location>
</feature>
<gene>
    <name evidence="5" type="ORF">GMBLW1_03960</name>
</gene>
<evidence type="ECO:0000313" key="5">
    <source>
        <dbReference type="EMBL" id="VIP03564.1"/>
    </source>
</evidence>
<evidence type="ECO:0000256" key="1">
    <source>
        <dbReference type="ARBA" id="ARBA00022670"/>
    </source>
</evidence>
<reference evidence="5" key="1">
    <citation type="submission" date="2019-04" db="EMBL/GenBank/DDBJ databases">
        <authorList>
            <consortium name="Science for Life Laboratories"/>
        </authorList>
    </citation>
    <scope>NUCLEOTIDE SEQUENCE</scope>
    <source>
        <strain evidence="5">MBLW1</strain>
    </source>
</reference>
<name>A0A6C2YQ90_9BACT</name>
<organism evidence="5">
    <name type="scientific">Tuwongella immobilis</name>
    <dbReference type="NCBI Taxonomy" id="692036"/>
    <lineage>
        <taxon>Bacteria</taxon>
        <taxon>Pseudomonadati</taxon>
        <taxon>Planctomycetota</taxon>
        <taxon>Planctomycetia</taxon>
        <taxon>Gemmatales</taxon>
        <taxon>Gemmataceae</taxon>
        <taxon>Tuwongella</taxon>
    </lineage>
</organism>
<dbReference type="SUPFAM" id="SSF50494">
    <property type="entry name" value="Trypsin-like serine proteases"/>
    <property type="match status" value="1"/>
</dbReference>
<dbReference type="InterPro" id="IPR051201">
    <property type="entry name" value="Chloro_Bact_Ser_Proteases"/>
</dbReference>
<dbReference type="AlphaFoldDB" id="A0A6C2YQ90"/>
<keyword evidence="1 5" id="KW-0645">Protease</keyword>
<dbReference type="InterPro" id="IPR036034">
    <property type="entry name" value="PDZ_sf"/>
</dbReference>
<dbReference type="InterPro" id="IPR001940">
    <property type="entry name" value="Peptidase_S1C"/>
</dbReference>
<evidence type="ECO:0000313" key="6">
    <source>
        <dbReference type="Proteomes" id="UP000464378"/>
    </source>
</evidence>
<evidence type="ECO:0000259" key="4">
    <source>
        <dbReference type="Pfam" id="PF13180"/>
    </source>
</evidence>
<evidence type="ECO:0000256" key="2">
    <source>
        <dbReference type="ARBA" id="ARBA00022801"/>
    </source>
</evidence>
<feature type="compositionally biased region" description="Pro residues" evidence="3">
    <location>
        <begin position="28"/>
        <end position="40"/>
    </location>
</feature>
<dbReference type="Gene3D" id="2.30.42.10">
    <property type="match status" value="1"/>
</dbReference>
<dbReference type="Pfam" id="PF13180">
    <property type="entry name" value="PDZ_2"/>
    <property type="match status" value="1"/>
</dbReference>